<keyword evidence="3 6" id="KW-0418">Kinase</keyword>
<gene>
    <name evidence="6" type="ORF">MSAN_01218000</name>
</gene>
<comment type="caution">
    <text evidence="6">The sequence shown here is derived from an EMBL/GenBank/DDBJ whole genome shotgun (WGS) entry which is preliminary data.</text>
</comment>
<dbReference type="InterPro" id="IPR000719">
    <property type="entry name" value="Prot_kinase_dom"/>
</dbReference>
<keyword evidence="7" id="KW-1185">Reference proteome</keyword>
<dbReference type="SUPFAM" id="SSF56112">
    <property type="entry name" value="Protein kinase-like (PK-like)"/>
    <property type="match status" value="1"/>
</dbReference>
<feature type="domain" description="Protein kinase" evidence="5">
    <location>
        <begin position="107"/>
        <end position="398"/>
    </location>
</feature>
<dbReference type="AlphaFoldDB" id="A0A8H6YGN7"/>
<reference evidence="6" key="1">
    <citation type="submission" date="2020-05" db="EMBL/GenBank/DDBJ databases">
        <title>Mycena genomes resolve the evolution of fungal bioluminescence.</title>
        <authorList>
            <person name="Tsai I.J."/>
        </authorList>
    </citation>
    <scope>NUCLEOTIDE SEQUENCE</scope>
    <source>
        <strain evidence="6">160909Yilan</strain>
    </source>
</reference>
<organism evidence="6 7">
    <name type="scientific">Mycena sanguinolenta</name>
    <dbReference type="NCBI Taxonomy" id="230812"/>
    <lineage>
        <taxon>Eukaryota</taxon>
        <taxon>Fungi</taxon>
        <taxon>Dikarya</taxon>
        <taxon>Basidiomycota</taxon>
        <taxon>Agaricomycotina</taxon>
        <taxon>Agaricomycetes</taxon>
        <taxon>Agaricomycetidae</taxon>
        <taxon>Agaricales</taxon>
        <taxon>Marasmiineae</taxon>
        <taxon>Mycenaceae</taxon>
        <taxon>Mycena</taxon>
    </lineage>
</organism>
<evidence type="ECO:0000256" key="4">
    <source>
        <dbReference type="ARBA" id="ARBA00022840"/>
    </source>
</evidence>
<dbReference type="PANTHER" id="PTHR44329">
    <property type="entry name" value="SERINE/THREONINE-PROTEIN KINASE TNNI3K-RELATED"/>
    <property type="match status" value="1"/>
</dbReference>
<dbReference type="Gene3D" id="1.10.510.10">
    <property type="entry name" value="Transferase(Phosphotransferase) domain 1"/>
    <property type="match status" value="1"/>
</dbReference>
<evidence type="ECO:0000313" key="7">
    <source>
        <dbReference type="Proteomes" id="UP000623467"/>
    </source>
</evidence>
<dbReference type="GO" id="GO:0005524">
    <property type="term" value="F:ATP binding"/>
    <property type="evidence" value="ECO:0007669"/>
    <property type="project" value="UniProtKB-KW"/>
</dbReference>
<keyword evidence="4" id="KW-0067">ATP-binding</keyword>
<dbReference type="PROSITE" id="PS50011">
    <property type="entry name" value="PROTEIN_KINASE_DOM"/>
    <property type="match status" value="1"/>
</dbReference>
<sequence length="398" mass="44386">MVVLITSAMSTLSLPSGPFYLGDTQHDRMNRLLQVLQSDEEIKAIKKLTGADAQTFIDWAQELLEVEGSFLRSSECDIYEKACKLLDALCRTTQKLPIGLFVTEKASTYTKEGFAGAHSTIFSCERHEGLPDFHGTVILKLLRFPDNNENYKKLCREALAWRRLGHPRILEFLGIDNKTFDELHICLLSPFLKNGTIMDYREKMGASNISLDIRIAEIADGVNYIHSQLLVHGDLHPGNILIDNDGRVKIADFGLSAFVNATTTESTGSRRTPDGIITYMAPELLGFKMVDDTAKLRKKSEKTDIFALASVCYTLYRGHHPLHKYTDGAIVRKLYSQPGQDGTTPNPWLGLSQPADPTDAATRSIAMPDSLWVLVRDAWGISLKRPTAAEFLRRLGAI</sequence>
<protein>
    <submittedName>
        <fullName evidence="6">Protein kinase domain-containing protein</fullName>
    </submittedName>
</protein>
<dbReference type="Pfam" id="PF00069">
    <property type="entry name" value="Pkinase"/>
    <property type="match status" value="1"/>
</dbReference>
<evidence type="ECO:0000256" key="1">
    <source>
        <dbReference type="ARBA" id="ARBA00022679"/>
    </source>
</evidence>
<dbReference type="GO" id="GO:0004674">
    <property type="term" value="F:protein serine/threonine kinase activity"/>
    <property type="evidence" value="ECO:0007669"/>
    <property type="project" value="TreeGrafter"/>
</dbReference>
<evidence type="ECO:0000256" key="2">
    <source>
        <dbReference type="ARBA" id="ARBA00022741"/>
    </source>
</evidence>
<dbReference type="EMBL" id="JACAZH010000009">
    <property type="protein sequence ID" value="KAF7358787.1"/>
    <property type="molecule type" value="Genomic_DNA"/>
</dbReference>
<keyword evidence="2" id="KW-0547">Nucleotide-binding</keyword>
<dbReference type="InterPro" id="IPR051681">
    <property type="entry name" value="Ser/Thr_Kinases-Pseudokinases"/>
</dbReference>
<evidence type="ECO:0000313" key="6">
    <source>
        <dbReference type="EMBL" id="KAF7358787.1"/>
    </source>
</evidence>
<evidence type="ECO:0000259" key="5">
    <source>
        <dbReference type="PROSITE" id="PS50011"/>
    </source>
</evidence>
<accession>A0A8H6YGN7</accession>
<dbReference type="InterPro" id="IPR011009">
    <property type="entry name" value="Kinase-like_dom_sf"/>
</dbReference>
<dbReference type="Proteomes" id="UP000623467">
    <property type="component" value="Unassembled WGS sequence"/>
</dbReference>
<keyword evidence="1" id="KW-0808">Transferase</keyword>
<dbReference type="CDD" id="cd00180">
    <property type="entry name" value="PKc"/>
    <property type="match status" value="1"/>
</dbReference>
<evidence type="ECO:0000256" key="3">
    <source>
        <dbReference type="ARBA" id="ARBA00022777"/>
    </source>
</evidence>
<proteinExistence type="predicted"/>
<name>A0A8H6YGN7_9AGAR</name>
<dbReference type="PANTHER" id="PTHR44329:SF288">
    <property type="entry name" value="MITOGEN-ACTIVATED PROTEIN KINASE KINASE KINASE 20"/>
    <property type="match status" value="1"/>
</dbReference>
<dbReference type="OrthoDB" id="4062651at2759"/>